<accession>A0A0F4ZIK4</accession>
<evidence type="ECO:0000313" key="3">
    <source>
        <dbReference type="EMBL" id="KKA30040.1"/>
    </source>
</evidence>
<dbReference type="OrthoDB" id="3905365at2759"/>
<proteinExistence type="predicted"/>
<evidence type="ECO:0000256" key="1">
    <source>
        <dbReference type="SAM" id="Coils"/>
    </source>
</evidence>
<organism evidence="3 4">
    <name type="scientific">Thielaviopsis punctulata</name>
    <dbReference type="NCBI Taxonomy" id="72032"/>
    <lineage>
        <taxon>Eukaryota</taxon>
        <taxon>Fungi</taxon>
        <taxon>Dikarya</taxon>
        <taxon>Ascomycota</taxon>
        <taxon>Pezizomycotina</taxon>
        <taxon>Sordariomycetes</taxon>
        <taxon>Hypocreomycetidae</taxon>
        <taxon>Microascales</taxon>
        <taxon>Ceratocystidaceae</taxon>
        <taxon>Thielaviopsis</taxon>
    </lineage>
</organism>
<feature type="region of interest" description="Disordered" evidence="2">
    <location>
        <begin position="577"/>
        <end position="598"/>
    </location>
</feature>
<sequence length="658" mass="71665">MAEASPKDEFATKAPKDKNCQFCGQAFTSSSLGRHLDLYIREKNPKPSDGIHDVDAIREIRGNITRRQPRNVSNRNIPGSLASQRSGEGSPGADDAIGHLPNSQASDGPSAKTGPDGTHIMTPASSGNRTVSRQVAHKMQLESRQRMAVTLDTAKATDLALREIISLLKAAKYSQSSSSKPFDFNPLEFDFPSLTLQCLKPPPTLFSSTQHPTSTSWSVNPPDQREYDALVSFFAEEFRKWRIKCSATTSQLSQELTLVSANNTALKEARDAAMMAEKSVDTLSRQINDHLLSSYNVWQGLSNERKQEVWILELARGIGRKNKEAESLKEQNLRLTQEVVMLKAQVESITKANMPKEYTLSPPMATPLDPELAPYLLELANKNNRSVLSHITADEDVSTILSKSIERWKTVVQATRAAANGMNAQRPLDGSGPPLTPTGNNMAPAIKTPQSRQSKSRSASKATSQRQASAMQQLQQQQQQATTQKKQQPAQNQTQQPQTTGPKASAEQTSDKMDTSLVSDADGDADADPDVEVDVDVSAGADVSAGVSNLTVNGEADADGDADAEMQDNFMDQSMKQMPKTPMVPSQQQGSLDVPRTRAHQPRANGVIKEGRFPMANGARPQAMNMRAMQAMGVSMAQNPMVSANNVLASMSEEMFMN</sequence>
<feature type="region of interest" description="Disordered" evidence="2">
    <location>
        <begin position="62"/>
        <end position="134"/>
    </location>
</feature>
<evidence type="ECO:0000313" key="4">
    <source>
        <dbReference type="Proteomes" id="UP000033483"/>
    </source>
</evidence>
<evidence type="ECO:0000256" key="2">
    <source>
        <dbReference type="SAM" id="MobiDB-lite"/>
    </source>
</evidence>
<dbReference type="Proteomes" id="UP000033483">
    <property type="component" value="Unassembled WGS sequence"/>
</dbReference>
<feature type="region of interest" description="Disordered" evidence="2">
    <location>
        <begin position="419"/>
        <end position="530"/>
    </location>
</feature>
<gene>
    <name evidence="3" type="ORF">TD95_001504</name>
</gene>
<feature type="compositionally biased region" description="Polar residues" evidence="2">
    <location>
        <begin position="70"/>
        <end position="87"/>
    </location>
</feature>
<protein>
    <submittedName>
        <fullName evidence="3">Uncharacterized protein</fullName>
    </submittedName>
</protein>
<feature type="coiled-coil region" evidence="1">
    <location>
        <begin position="318"/>
        <end position="345"/>
    </location>
</feature>
<dbReference type="AlphaFoldDB" id="A0A0F4ZIK4"/>
<comment type="caution">
    <text evidence="3">The sequence shown here is derived from an EMBL/GenBank/DDBJ whole genome shotgun (WGS) entry which is preliminary data.</text>
</comment>
<feature type="compositionally biased region" description="Low complexity" evidence="2">
    <location>
        <begin position="450"/>
        <end position="504"/>
    </location>
</feature>
<keyword evidence="4" id="KW-1185">Reference proteome</keyword>
<reference evidence="3 4" key="1">
    <citation type="submission" date="2015-03" db="EMBL/GenBank/DDBJ databases">
        <authorList>
            <person name="Radwan O."/>
            <person name="Al-Naeli F.A."/>
            <person name="Rendon G.A."/>
            <person name="Fields C."/>
        </authorList>
    </citation>
    <scope>NUCLEOTIDE SEQUENCE [LARGE SCALE GENOMIC DNA]</scope>
    <source>
        <strain evidence="3">CR-DP1</strain>
    </source>
</reference>
<dbReference type="EMBL" id="LAEV01000575">
    <property type="protein sequence ID" value="KKA30040.1"/>
    <property type="molecule type" value="Genomic_DNA"/>
</dbReference>
<feature type="compositionally biased region" description="Polar residues" evidence="2">
    <location>
        <begin position="123"/>
        <end position="133"/>
    </location>
</feature>
<keyword evidence="1" id="KW-0175">Coiled coil</keyword>
<feature type="compositionally biased region" description="Acidic residues" evidence="2">
    <location>
        <begin position="521"/>
        <end position="530"/>
    </location>
</feature>
<name>A0A0F4ZIK4_9PEZI</name>